<accession>A0A2D4LQU9</accession>
<keyword evidence="1" id="KW-0472">Membrane</keyword>
<name>A0A2D4LQU9_9SAUR</name>
<sequence length="109" mass="13079">MHRFKGQNFNFEFSAYIMCFFKKKTWLSLAKKCTYLFLENLFLIVLLDLELNMNCLFLSMSTVLACSFSFFHIFYLIDPRIPCCDNSVMVKNSLRYFSDYRIFTHNSKN</sequence>
<feature type="transmembrane region" description="Helical" evidence="1">
    <location>
        <begin position="57"/>
        <end position="77"/>
    </location>
</feature>
<organism evidence="2">
    <name type="scientific">Micrurus spixii</name>
    <name type="common">Amazon coral snake</name>
    <dbReference type="NCBI Taxonomy" id="129469"/>
    <lineage>
        <taxon>Eukaryota</taxon>
        <taxon>Metazoa</taxon>
        <taxon>Chordata</taxon>
        <taxon>Craniata</taxon>
        <taxon>Vertebrata</taxon>
        <taxon>Euteleostomi</taxon>
        <taxon>Lepidosauria</taxon>
        <taxon>Squamata</taxon>
        <taxon>Bifurcata</taxon>
        <taxon>Unidentata</taxon>
        <taxon>Episquamata</taxon>
        <taxon>Toxicofera</taxon>
        <taxon>Serpentes</taxon>
        <taxon>Colubroidea</taxon>
        <taxon>Elapidae</taxon>
        <taxon>Elapinae</taxon>
        <taxon>Micrurus</taxon>
    </lineage>
</organism>
<protein>
    <submittedName>
        <fullName evidence="2">Uncharacterized protein</fullName>
    </submittedName>
</protein>
<reference evidence="2" key="2">
    <citation type="submission" date="2017-11" db="EMBL/GenBank/DDBJ databases">
        <title>Coralsnake Venomics: Analyses of Venom Gland Transcriptomes and Proteomes of Six Brazilian Taxa.</title>
        <authorList>
            <person name="Aird S.D."/>
            <person name="Jorge da Silva N."/>
            <person name="Qiu L."/>
            <person name="Villar-Briones A."/>
            <person name="Aparecida-Saddi V."/>
            <person name="Campos-Telles M.P."/>
            <person name="Grau M."/>
            <person name="Mikheyev A.S."/>
        </authorList>
    </citation>
    <scope>NUCLEOTIDE SEQUENCE</scope>
    <source>
        <tissue evidence="2">Venom_gland</tissue>
    </source>
</reference>
<reference evidence="2" key="1">
    <citation type="submission" date="2017-07" db="EMBL/GenBank/DDBJ databases">
        <authorList>
            <person name="Mikheyev A."/>
            <person name="Grau M."/>
        </authorList>
    </citation>
    <scope>NUCLEOTIDE SEQUENCE</scope>
    <source>
        <tissue evidence="2">Venom_gland</tissue>
    </source>
</reference>
<keyword evidence="1" id="KW-1133">Transmembrane helix</keyword>
<proteinExistence type="predicted"/>
<dbReference type="EMBL" id="IACM01035133">
    <property type="protein sequence ID" value="LAB23394.1"/>
    <property type="molecule type" value="Transcribed_RNA"/>
</dbReference>
<keyword evidence="1" id="KW-0812">Transmembrane</keyword>
<evidence type="ECO:0000256" key="1">
    <source>
        <dbReference type="SAM" id="Phobius"/>
    </source>
</evidence>
<feature type="transmembrane region" description="Helical" evidence="1">
    <location>
        <begin position="33"/>
        <end position="51"/>
    </location>
</feature>
<evidence type="ECO:0000313" key="2">
    <source>
        <dbReference type="EMBL" id="LAB23394.1"/>
    </source>
</evidence>
<dbReference type="AlphaFoldDB" id="A0A2D4LQU9"/>